<dbReference type="PANTHER" id="PTHR43031:SF17">
    <property type="entry name" value="SULFURTRANSFERASE YTWF-RELATED"/>
    <property type="match status" value="1"/>
</dbReference>
<accession>A0AA37SPN6</accession>
<protein>
    <submittedName>
        <fullName evidence="2">Rhodanese-like domain-containing protein</fullName>
    </submittedName>
</protein>
<dbReference type="EMBL" id="BSOH01000014">
    <property type="protein sequence ID" value="GLR17680.1"/>
    <property type="molecule type" value="Genomic_DNA"/>
</dbReference>
<reference evidence="2" key="2">
    <citation type="submission" date="2023-01" db="EMBL/GenBank/DDBJ databases">
        <title>Draft genome sequence of Portibacter lacus strain NBRC 108769.</title>
        <authorList>
            <person name="Sun Q."/>
            <person name="Mori K."/>
        </authorList>
    </citation>
    <scope>NUCLEOTIDE SEQUENCE</scope>
    <source>
        <strain evidence="2">NBRC 108769</strain>
    </source>
</reference>
<dbReference type="Proteomes" id="UP001156666">
    <property type="component" value="Unassembled WGS sequence"/>
</dbReference>
<dbReference type="InterPro" id="IPR001763">
    <property type="entry name" value="Rhodanese-like_dom"/>
</dbReference>
<dbReference type="InterPro" id="IPR036873">
    <property type="entry name" value="Rhodanese-like_dom_sf"/>
</dbReference>
<evidence type="ECO:0000313" key="2">
    <source>
        <dbReference type="EMBL" id="GLR17680.1"/>
    </source>
</evidence>
<keyword evidence="3" id="KW-1185">Reference proteome</keyword>
<dbReference type="InterPro" id="IPR050229">
    <property type="entry name" value="GlpE_sulfurtransferase"/>
</dbReference>
<name>A0AA37SPN6_9BACT</name>
<dbReference type="Pfam" id="PF00581">
    <property type="entry name" value="Rhodanese"/>
    <property type="match status" value="1"/>
</dbReference>
<gene>
    <name evidence="2" type="ORF">GCM10007940_22950</name>
</gene>
<organism evidence="2 3">
    <name type="scientific">Portibacter lacus</name>
    <dbReference type="NCBI Taxonomy" id="1099794"/>
    <lineage>
        <taxon>Bacteria</taxon>
        <taxon>Pseudomonadati</taxon>
        <taxon>Bacteroidota</taxon>
        <taxon>Saprospiria</taxon>
        <taxon>Saprospirales</taxon>
        <taxon>Haliscomenobacteraceae</taxon>
        <taxon>Portibacter</taxon>
    </lineage>
</organism>
<dbReference type="RefSeq" id="WP_235291349.1">
    <property type="nucleotide sequence ID" value="NZ_BSOH01000014.1"/>
</dbReference>
<dbReference type="SMART" id="SM00450">
    <property type="entry name" value="RHOD"/>
    <property type="match status" value="1"/>
</dbReference>
<feature type="domain" description="Rhodanese" evidence="1">
    <location>
        <begin position="41"/>
        <end position="122"/>
    </location>
</feature>
<sequence length="123" mass="13699">MNTFIYVILAAIGVYLLFRLFNAKPSGYKNISSDELNALIKEKKVNLIDVRSKAEMKSGVIGKPSWLELNGSFKEKASKLDKDKTYVVYCRSGRRSAIASKMLAGLGFANVFNLSGGFMSYRK</sequence>
<dbReference type="Gene3D" id="3.40.250.10">
    <property type="entry name" value="Rhodanese-like domain"/>
    <property type="match status" value="1"/>
</dbReference>
<dbReference type="SUPFAM" id="SSF52821">
    <property type="entry name" value="Rhodanese/Cell cycle control phosphatase"/>
    <property type="match status" value="1"/>
</dbReference>
<dbReference type="AlphaFoldDB" id="A0AA37SPN6"/>
<evidence type="ECO:0000259" key="1">
    <source>
        <dbReference type="PROSITE" id="PS50206"/>
    </source>
</evidence>
<dbReference type="CDD" id="cd00158">
    <property type="entry name" value="RHOD"/>
    <property type="match status" value="1"/>
</dbReference>
<proteinExistence type="predicted"/>
<evidence type="ECO:0000313" key="3">
    <source>
        <dbReference type="Proteomes" id="UP001156666"/>
    </source>
</evidence>
<reference evidence="2" key="1">
    <citation type="journal article" date="2014" name="Int. J. Syst. Evol. Microbiol.">
        <title>Complete genome sequence of Corynebacterium casei LMG S-19264T (=DSM 44701T), isolated from a smear-ripened cheese.</title>
        <authorList>
            <consortium name="US DOE Joint Genome Institute (JGI-PGF)"/>
            <person name="Walter F."/>
            <person name="Albersmeier A."/>
            <person name="Kalinowski J."/>
            <person name="Ruckert C."/>
        </authorList>
    </citation>
    <scope>NUCLEOTIDE SEQUENCE</scope>
    <source>
        <strain evidence="2">NBRC 108769</strain>
    </source>
</reference>
<dbReference type="PANTHER" id="PTHR43031">
    <property type="entry name" value="FAD-DEPENDENT OXIDOREDUCTASE"/>
    <property type="match status" value="1"/>
</dbReference>
<dbReference type="PROSITE" id="PS50206">
    <property type="entry name" value="RHODANESE_3"/>
    <property type="match status" value="1"/>
</dbReference>
<comment type="caution">
    <text evidence="2">The sequence shown here is derived from an EMBL/GenBank/DDBJ whole genome shotgun (WGS) entry which is preliminary data.</text>
</comment>